<organism evidence="1">
    <name type="scientific">mine drainage metagenome</name>
    <dbReference type="NCBI Taxonomy" id="410659"/>
    <lineage>
        <taxon>unclassified sequences</taxon>
        <taxon>metagenomes</taxon>
        <taxon>ecological metagenomes</taxon>
    </lineage>
</organism>
<evidence type="ECO:0000313" key="1">
    <source>
        <dbReference type="EMBL" id="EQD62366.1"/>
    </source>
</evidence>
<sequence>MAIPPPMIWTKDLAHKVIIFTSTNGTMVLKKITGAKAVYTSSFINHSATCEKVKDAEKVQIFVSGRPDGK</sequence>
<dbReference type="Pfam" id="PF04029">
    <property type="entry name" value="2-ph_phosp"/>
    <property type="match status" value="1"/>
</dbReference>
<dbReference type="SUPFAM" id="SSF142823">
    <property type="entry name" value="ComB-like"/>
    <property type="match status" value="1"/>
</dbReference>
<dbReference type="AlphaFoldDB" id="T1AP53"/>
<name>T1AP53_9ZZZZ</name>
<dbReference type="GO" id="GO:0050532">
    <property type="term" value="F:2-phosphosulfolactate phosphatase activity"/>
    <property type="evidence" value="ECO:0007669"/>
    <property type="project" value="InterPro"/>
</dbReference>
<dbReference type="InterPro" id="IPR036702">
    <property type="entry name" value="ComB-like_sf"/>
</dbReference>
<dbReference type="EMBL" id="AUZZ01001938">
    <property type="protein sequence ID" value="EQD62366.1"/>
    <property type="molecule type" value="Genomic_DNA"/>
</dbReference>
<accession>T1AP53</accession>
<dbReference type="InterPro" id="IPR005238">
    <property type="entry name" value="ComB-like"/>
</dbReference>
<dbReference type="GO" id="GO:0000287">
    <property type="term" value="F:magnesium ion binding"/>
    <property type="evidence" value="ECO:0007669"/>
    <property type="project" value="InterPro"/>
</dbReference>
<proteinExistence type="predicted"/>
<protein>
    <submittedName>
        <fullName evidence="1">2-phosphosulfolactate phosphatase</fullName>
    </submittedName>
</protein>
<reference evidence="1" key="1">
    <citation type="submission" date="2013-08" db="EMBL/GenBank/DDBJ databases">
        <authorList>
            <person name="Mendez C."/>
            <person name="Richter M."/>
            <person name="Ferrer M."/>
            <person name="Sanchez J."/>
        </authorList>
    </citation>
    <scope>NUCLEOTIDE SEQUENCE</scope>
</reference>
<feature type="non-terminal residue" evidence="1">
    <location>
        <position position="70"/>
    </location>
</feature>
<comment type="caution">
    <text evidence="1">The sequence shown here is derived from an EMBL/GenBank/DDBJ whole genome shotgun (WGS) entry which is preliminary data.</text>
</comment>
<reference evidence="1" key="2">
    <citation type="journal article" date="2014" name="ISME J.">
        <title>Microbial stratification in low pH oxic and suboxic macroscopic growths along an acid mine drainage.</title>
        <authorList>
            <person name="Mendez-Garcia C."/>
            <person name="Mesa V."/>
            <person name="Sprenger R.R."/>
            <person name="Richter M."/>
            <person name="Diez M.S."/>
            <person name="Solano J."/>
            <person name="Bargiela R."/>
            <person name="Golyshina O.V."/>
            <person name="Manteca A."/>
            <person name="Ramos J.L."/>
            <person name="Gallego J.R."/>
            <person name="Llorente I."/>
            <person name="Martins Dos Santos V.A."/>
            <person name="Jensen O.N."/>
            <person name="Pelaez A.I."/>
            <person name="Sanchez J."/>
            <person name="Ferrer M."/>
        </authorList>
    </citation>
    <scope>NUCLEOTIDE SEQUENCE</scope>
</reference>
<dbReference type="Gene3D" id="3.90.1560.10">
    <property type="entry name" value="ComB-like"/>
    <property type="match status" value="1"/>
</dbReference>
<gene>
    <name evidence="1" type="ORF">B2A_02856</name>
</gene>